<comment type="caution">
    <text evidence="1">The sequence shown here is derived from an EMBL/GenBank/DDBJ whole genome shotgun (WGS) entry which is preliminary data.</text>
</comment>
<proteinExistence type="predicted"/>
<reference evidence="1 2" key="1">
    <citation type="journal article" date="2018" name="PLoS Pathog.">
        <title>Evolution of structural diversity of trichothecenes, a family of toxins produced by plant pathogenic and entomopathogenic fungi.</title>
        <authorList>
            <person name="Proctor R.H."/>
            <person name="McCormick S.P."/>
            <person name="Kim H.S."/>
            <person name="Cardoza R.E."/>
            <person name="Stanley A.M."/>
            <person name="Lindo L."/>
            <person name="Kelly A."/>
            <person name="Brown D.W."/>
            <person name="Lee T."/>
            <person name="Vaughan M.M."/>
            <person name="Alexander N.J."/>
            <person name="Busman M."/>
            <person name="Gutierrez S."/>
        </authorList>
    </citation>
    <scope>NUCLEOTIDE SEQUENCE [LARGE SCALE GENOMIC DNA]</scope>
    <source>
        <strain evidence="1 2">NRRL 3299</strain>
    </source>
</reference>
<dbReference type="Proteomes" id="UP000266152">
    <property type="component" value="Unassembled WGS sequence"/>
</dbReference>
<dbReference type="AlphaFoldDB" id="A0A395S3C1"/>
<sequence length="101" mass="11190">MCGTDTLDDICGVDFQSYINKRDAGTKPRIAFCNDFRGKGVDFLLTCAENPQTDKVQRENQPAGLADMVNASSVKFWDLAKLCAMKHKGHSKDYDRITIGA</sequence>
<keyword evidence="2" id="KW-1185">Reference proteome</keyword>
<evidence type="ECO:0000313" key="1">
    <source>
        <dbReference type="EMBL" id="RGP66747.1"/>
    </source>
</evidence>
<name>A0A395S3C1_FUSSP</name>
<accession>A0A395S3C1</accession>
<organism evidence="1 2">
    <name type="scientific">Fusarium sporotrichioides</name>
    <dbReference type="NCBI Taxonomy" id="5514"/>
    <lineage>
        <taxon>Eukaryota</taxon>
        <taxon>Fungi</taxon>
        <taxon>Dikarya</taxon>
        <taxon>Ascomycota</taxon>
        <taxon>Pezizomycotina</taxon>
        <taxon>Sordariomycetes</taxon>
        <taxon>Hypocreomycetidae</taxon>
        <taxon>Hypocreales</taxon>
        <taxon>Nectriaceae</taxon>
        <taxon>Fusarium</taxon>
    </lineage>
</organism>
<dbReference type="EMBL" id="PXOF01000090">
    <property type="protein sequence ID" value="RGP66747.1"/>
    <property type="molecule type" value="Genomic_DNA"/>
</dbReference>
<evidence type="ECO:0000313" key="2">
    <source>
        <dbReference type="Proteomes" id="UP000266152"/>
    </source>
</evidence>
<gene>
    <name evidence="1" type="ORF">FSPOR_6487</name>
</gene>
<protein>
    <submittedName>
        <fullName evidence="1">Uncharacterized protein</fullName>
    </submittedName>
</protein>